<evidence type="ECO:0000256" key="4">
    <source>
        <dbReference type="ARBA" id="ARBA00022989"/>
    </source>
</evidence>
<keyword evidence="2 7" id="KW-0808">Transferase</keyword>
<protein>
    <recommendedName>
        <fullName evidence="7">Palmitoyltransferase</fullName>
        <ecNumber evidence="7">2.3.1.225</ecNumber>
    </recommendedName>
</protein>
<feature type="transmembrane region" description="Helical" evidence="7">
    <location>
        <begin position="189"/>
        <end position="209"/>
    </location>
</feature>
<organism evidence="9 10">
    <name type="scientific">Fragilariopsis cylindrus CCMP1102</name>
    <dbReference type="NCBI Taxonomy" id="635003"/>
    <lineage>
        <taxon>Eukaryota</taxon>
        <taxon>Sar</taxon>
        <taxon>Stramenopiles</taxon>
        <taxon>Ochrophyta</taxon>
        <taxon>Bacillariophyta</taxon>
        <taxon>Bacillariophyceae</taxon>
        <taxon>Bacillariophycidae</taxon>
        <taxon>Bacillariales</taxon>
        <taxon>Bacillariaceae</taxon>
        <taxon>Fragilariopsis</taxon>
    </lineage>
</organism>
<accession>A0A1E7FKU1</accession>
<dbReference type="PANTHER" id="PTHR22883:SF203">
    <property type="entry name" value="PALMITOYLTRANSFERASE"/>
    <property type="match status" value="1"/>
</dbReference>
<evidence type="ECO:0000256" key="6">
    <source>
        <dbReference type="ARBA" id="ARBA00023315"/>
    </source>
</evidence>
<feature type="transmembrane region" description="Helical" evidence="7">
    <location>
        <begin position="73"/>
        <end position="97"/>
    </location>
</feature>
<name>A0A1E7FKU1_9STRA</name>
<dbReference type="GO" id="GO:0005783">
    <property type="term" value="C:endoplasmic reticulum"/>
    <property type="evidence" value="ECO:0007669"/>
    <property type="project" value="TreeGrafter"/>
</dbReference>
<comment type="catalytic activity">
    <reaction evidence="7">
        <text>L-cysteinyl-[protein] + hexadecanoyl-CoA = S-hexadecanoyl-L-cysteinyl-[protein] + CoA</text>
        <dbReference type="Rhea" id="RHEA:36683"/>
        <dbReference type="Rhea" id="RHEA-COMP:10131"/>
        <dbReference type="Rhea" id="RHEA-COMP:11032"/>
        <dbReference type="ChEBI" id="CHEBI:29950"/>
        <dbReference type="ChEBI" id="CHEBI:57287"/>
        <dbReference type="ChEBI" id="CHEBI:57379"/>
        <dbReference type="ChEBI" id="CHEBI:74151"/>
        <dbReference type="EC" id="2.3.1.225"/>
    </reaction>
</comment>
<dbReference type="KEGG" id="fcy:FRACYDRAFT_274878"/>
<evidence type="ECO:0000313" key="10">
    <source>
        <dbReference type="Proteomes" id="UP000095751"/>
    </source>
</evidence>
<dbReference type="EMBL" id="KV784356">
    <property type="protein sequence ID" value="OEU18747.1"/>
    <property type="molecule type" value="Genomic_DNA"/>
</dbReference>
<dbReference type="GO" id="GO:0006612">
    <property type="term" value="P:protein targeting to membrane"/>
    <property type="evidence" value="ECO:0007669"/>
    <property type="project" value="TreeGrafter"/>
</dbReference>
<dbReference type="OrthoDB" id="36806at2759"/>
<evidence type="ECO:0000256" key="2">
    <source>
        <dbReference type="ARBA" id="ARBA00022679"/>
    </source>
</evidence>
<evidence type="ECO:0000256" key="5">
    <source>
        <dbReference type="ARBA" id="ARBA00023136"/>
    </source>
</evidence>
<sequence length="214" mass="23602">MKMIDGNDKDHSVPCGCCSAIMCSVLGAGRIGNMAILKQSTEWVTEEVPDEENGGMKTNRFTQPRLDFVVGPYWPMLCMVTYPLILGVSGMTLVMAIPKVNPLIGFVWAICTIGLISALAMTAFRDPGIQRRCSDPPPDQEGNQWRWNDRALSYRPRGAWYDPDTGVIVEGFDHTCPWTGTAIGKKNMLAFQCFVTLVFVCLIFDIVLLTGGSI</sequence>
<dbReference type="EC" id="2.3.1.225" evidence="7"/>
<feature type="domain" description="Palmitoyltransferase DHHC" evidence="8">
    <location>
        <begin position="146"/>
        <end position="209"/>
    </location>
</feature>
<keyword evidence="10" id="KW-1185">Reference proteome</keyword>
<evidence type="ECO:0000256" key="3">
    <source>
        <dbReference type="ARBA" id="ARBA00022692"/>
    </source>
</evidence>
<keyword evidence="5 7" id="KW-0472">Membrane</keyword>
<evidence type="ECO:0000313" key="9">
    <source>
        <dbReference type="EMBL" id="OEU18747.1"/>
    </source>
</evidence>
<dbReference type="GO" id="GO:0019706">
    <property type="term" value="F:protein-cysteine S-palmitoyltransferase activity"/>
    <property type="evidence" value="ECO:0007669"/>
    <property type="project" value="UniProtKB-EC"/>
</dbReference>
<reference evidence="9 10" key="1">
    <citation type="submission" date="2016-09" db="EMBL/GenBank/DDBJ databases">
        <title>Extensive genetic diversity and differential bi-allelic expression allows diatom success in the polar Southern Ocean.</title>
        <authorList>
            <consortium name="DOE Joint Genome Institute"/>
            <person name="Mock T."/>
            <person name="Otillar R.P."/>
            <person name="Strauss J."/>
            <person name="Dupont C."/>
            <person name="Frickenhaus S."/>
            <person name="Maumus F."/>
            <person name="Mcmullan M."/>
            <person name="Sanges R."/>
            <person name="Schmutz J."/>
            <person name="Toseland A."/>
            <person name="Valas R."/>
            <person name="Veluchamy A."/>
            <person name="Ward B.J."/>
            <person name="Allen A."/>
            <person name="Barry K."/>
            <person name="Falciatore A."/>
            <person name="Ferrante M."/>
            <person name="Fortunato A.E."/>
            <person name="Gloeckner G."/>
            <person name="Gruber A."/>
            <person name="Hipkin R."/>
            <person name="Janech M."/>
            <person name="Kroth P."/>
            <person name="Leese F."/>
            <person name="Lindquist E."/>
            <person name="Lyon B.R."/>
            <person name="Martin J."/>
            <person name="Mayer C."/>
            <person name="Parker M."/>
            <person name="Quesneville H."/>
            <person name="Raymond J."/>
            <person name="Uhlig C."/>
            <person name="Valentin K.U."/>
            <person name="Worden A.Z."/>
            <person name="Armbrust E.V."/>
            <person name="Bowler C."/>
            <person name="Green B."/>
            <person name="Moulton V."/>
            <person name="Van Oosterhout C."/>
            <person name="Grigoriev I."/>
        </authorList>
    </citation>
    <scope>NUCLEOTIDE SEQUENCE [LARGE SCALE GENOMIC DNA]</scope>
    <source>
        <strain evidence="9 10">CCMP1102</strain>
    </source>
</reference>
<evidence type="ECO:0000256" key="7">
    <source>
        <dbReference type="RuleBase" id="RU079119"/>
    </source>
</evidence>
<dbReference type="Pfam" id="PF01529">
    <property type="entry name" value="DHHC"/>
    <property type="match status" value="1"/>
</dbReference>
<dbReference type="InParanoid" id="A0A1E7FKU1"/>
<keyword evidence="4 7" id="KW-1133">Transmembrane helix</keyword>
<dbReference type="GO" id="GO:0016020">
    <property type="term" value="C:membrane"/>
    <property type="evidence" value="ECO:0007669"/>
    <property type="project" value="UniProtKB-SubCell"/>
</dbReference>
<dbReference type="PROSITE" id="PS50216">
    <property type="entry name" value="DHHC"/>
    <property type="match status" value="1"/>
</dbReference>
<dbReference type="InterPro" id="IPR001594">
    <property type="entry name" value="Palmitoyltrfase_DHHC"/>
</dbReference>
<comment type="domain">
    <text evidence="7">The DHHC domain is required for palmitoyltransferase activity.</text>
</comment>
<feature type="transmembrane region" description="Helical" evidence="7">
    <location>
        <begin position="103"/>
        <end position="124"/>
    </location>
</feature>
<keyword evidence="6 7" id="KW-0012">Acyltransferase</keyword>
<dbReference type="PANTHER" id="PTHR22883">
    <property type="entry name" value="ZINC FINGER DHHC DOMAIN CONTAINING PROTEIN"/>
    <property type="match status" value="1"/>
</dbReference>
<dbReference type="InterPro" id="IPR039859">
    <property type="entry name" value="PFA4/ZDH16/20/ERF2-like"/>
</dbReference>
<comment type="subcellular location">
    <subcellularLocation>
        <location evidence="1">Membrane</location>
        <topology evidence="1">Multi-pass membrane protein</topology>
    </subcellularLocation>
</comment>
<dbReference type="AlphaFoldDB" id="A0A1E7FKU1"/>
<proteinExistence type="inferred from homology"/>
<comment type="similarity">
    <text evidence="7">Belongs to the DHHC palmitoyltransferase family.</text>
</comment>
<gene>
    <name evidence="9" type="ORF">FRACYDRAFT_274878</name>
</gene>
<dbReference type="GO" id="GO:0005794">
    <property type="term" value="C:Golgi apparatus"/>
    <property type="evidence" value="ECO:0007669"/>
    <property type="project" value="TreeGrafter"/>
</dbReference>
<evidence type="ECO:0000259" key="8">
    <source>
        <dbReference type="Pfam" id="PF01529"/>
    </source>
</evidence>
<keyword evidence="3 7" id="KW-0812">Transmembrane</keyword>
<evidence type="ECO:0000256" key="1">
    <source>
        <dbReference type="ARBA" id="ARBA00004141"/>
    </source>
</evidence>
<dbReference type="Proteomes" id="UP000095751">
    <property type="component" value="Unassembled WGS sequence"/>
</dbReference>